<protein>
    <recommendedName>
        <fullName evidence="13">Protein kinase</fullName>
    </recommendedName>
</protein>
<dbReference type="InterPro" id="IPR008271">
    <property type="entry name" value="Ser/Thr_kinase_AS"/>
</dbReference>
<dbReference type="SUPFAM" id="SSF50729">
    <property type="entry name" value="PH domain-like"/>
    <property type="match status" value="1"/>
</dbReference>
<dbReference type="SMART" id="SM00220">
    <property type="entry name" value="S_TKc"/>
    <property type="match status" value="1"/>
</dbReference>
<dbReference type="InterPro" id="IPR011993">
    <property type="entry name" value="PH-like_dom_sf"/>
</dbReference>
<dbReference type="Gene3D" id="2.30.42.10">
    <property type="match status" value="1"/>
</dbReference>
<dbReference type="FunFam" id="2.30.29.30:FF:000286">
    <property type="entry name" value="PH-protein kinase domain containing protein"/>
    <property type="match status" value="1"/>
</dbReference>
<dbReference type="GO" id="GO:0005737">
    <property type="term" value="C:cytoplasm"/>
    <property type="evidence" value="ECO:0007669"/>
    <property type="project" value="UniProtKB-ARBA"/>
</dbReference>
<dbReference type="PROSITE" id="PS50106">
    <property type="entry name" value="PDZ"/>
    <property type="match status" value="1"/>
</dbReference>
<keyword evidence="12" id="KW-1185">Reference proteome</keyword>
<dbReference type="InterPro" id="IPR051681">
    <property type="entry name" value="Ser/Thr_Kinases-Pseudokinases"/>
</dbReference>
<dbReference type="AlphaFoldDB" id="A0A1V9YMZ4"/>
<dbReference type="Gene3D" id="3.30.200.20">
    <property type="entry name" value="Phosphorylase Kinase, domain 1"/>
    <property type="match status" value="1"/>
</dbReference>
<dbReference type="InterPro" id="IPR001245">
    <property type="entry name" value="Ser-Thr/Tyr_kinase_cat_dom"/>
</dbReference>
<evidence type="ECO:0000256" key="1">
    <source>
        <dbReference type="ARBA" id="ARBA00005843"/>
    </source>
</evidence>
<dbReference type="STRING" id="1202772.A0A1V9YMZ4"/>
<dbReference type="SUPFAM" id="SSF50156">
    <property type="entry name" value="PDZ domain-like"/>
    <property type="match status" value="2"/>
</dbReference>
<dbReference type="PANTHER" id="PTHR44329">
    <property type="entry name" value="SERINE/THREONINE-PROTEIN KINASE TNNI3K-RELATED"/>
    <property type="match status" value="1"/>
</dbReference>
<feature type="binding site" evidence="6">
    <location>
        <position position="676"/>
    </location>
    <ligand>
        <name>ATP</name>
        <dbReference type="ChEBI" id="CHEBI:30616"/>
    </ligand>
</feature>
<dbReference type="InterPro" id="IPR011009">
    <property type="entry name" value="Kinase-like_dom_sf"/>
</dbReference>
<dbReference type="PROSITE" id="PS00108">
    <property type="entry name" value="PROTEIN_KINASE_ST"/>
    <property type="match status" value="1"/>
</dbReference>
<dbReference type="Gene3D" id="1.10.510.10">
    <property type="entry name" value="Transferase(Phosphotransferase) domain 1"/>
    <property type="match status" value="1"/>
</dbReference>
<evidence type="ECO:0000256" key="2">
    <source>
        <dbReference type="ARBA" id="ARBA00022527"/>
    </source>
</evidence>
<dbReference type="CDD" id="cd00136">
    <property type="entry name" value="PDZ_canonical"/>
    <property type="match status" value="1"/>
</dbReference>
<dbReference type="InterPro" id="IPR001849">
    <property type="entry name" value="PH_domain"/>
</dbReference>
<comment type="caution">
    <text evidence="11">The sequence shown here is derived from an EMBL/GenBank/DDBJ whole genome shotgun (WGS) entry which is preliminary data.</text>
</comment>
<evidence type="ECO:0000313" key="11">
    <source>
        <dbReference type="EMBL" id="OQR87089.1"/>
    </source>
</evidence>
<dbReference type="InterPro" id="IPR035892">
    <property type="entry name" value="C2_domain_sf"/>
</dbReference>
<dbReference type="PROSITE" id="PS50088">
    <property type="entry name" value="ANK_REPEAT"/>
    <property type="match status" value="1"/>
</dbReference>
<dbReference type="SMART" id="SM00228">
    <property type="entry name" value="PDZ"/>
    <property type="match status" value="2"/>
</dbReference>
<dbReference type="Pfam" id="PF12796">
    <property type="entry name" value="Ank_2"/>
    <property type="match status" value="1"/>
</dbReference>
<feature type="domain" description="C2" evidence="8">
    <location>
        <begin position="380"/>
        <end position="499"/>
    </location>
</feature>
<evidence type="ECO:0000256" key="3">
    <source>
        <dbReference type="ARBA" id="ARBA00022741"/>
    </source>
</evidence>
<dbReference type="InterPro" id="IPR002110">
    <property type="entry name" value="Ankyrin_rpt"/>
</dbReference>
<dbReference type="GO" id="GO:0004674">
    <property type="term" value="F:protein serine/threonine kinase activity"/>
    <property type="evidence" value="ECO:0007669"/>
    <property type="project" value="UniProtKB-KW"/>
</dbReference>
<keyword evidence="3 6" id="KW-0547">Nucleotide-binding</keyword>
<dbReference type="PANTHER" id="PTHR44329:SF214">
    <property type="entry name" value="PROTEIN KINASE DOMAIN-CONTAINING PROTEIN"/>
    <property type="match status" value="1"/>
</dbReference>
<feature type="domain" description="Protein kinase" evidence="9">
    <location>
        <begin position="649"/>
        <end position="910"/>
    </location>
</feature>
<dbReference type="SMART" id="SM00233">
    <property type="entry name" value="PH"/>
    <property type="match status" value="1"/>
</dbReference>
<evidence type="ECO:0000259" key="7">
    <source>
        <dbReference type="PROSITE" id="PS50003"/>
    </source>
</evidence>
<keyword evidence="5" id="KW-0040">ANK repeat</keyword>
<evidence type="ECO:0000256" key="6">
    <source>
        <dbReference type="PROSITE-ProRule" id="PRU10141"/>
    </source>
</evidence>
<evidence type="ECO:0000259" key="10">
    <source>
        <dbReference type="PROSITE" id="PS50106"/>
    </source>
</evidence>
<evidence type="ECO:0000256" key="4">
    <source>
        <dbReference type="ARBA" id="ARBA00022840"/>
    </source>
</evidence>
<dbReference type="InterPro" id="IPR001478">
    <property type="entry name" value="PDZ"/>
</dbReference>
<evidence type="ECO:0000259" key="8">
    <source>
        <dbReference type="PROSITE" id="PS50004"/>
    </source>
</evidence>
<evidence type="ECO:0008006" key="13">
    <source>
        <dbReference type="Google" id="ProtNLM"/>
    </source>
</evidence>
<keyword evidence="2" id="KW-0723">Serine/threonine-protein kinase</keyword>
<feature type="repeat" description="ANK" evidence="5">
    <location>
        <begin position="576"/>
        <end position="598"/>
    </location>
</feature>
<dbReference type="PROSITE" id="PS50004">
    <property type="entry name" value="C2"/>
    <property type="match status" value="1"/>
</dbReference>
<dbReference type="CDD" id="cd00030">
    <property type="entry name" value="C2"/>
    <property type="match status" value="1"/>
</dbReference>
<organism evidence="11 12">
    <name type="scientific">Achlya hypogyna</name>
    <name type="common">Oomycete</name>
    <name type="synonym">Protoachlya hypogyna</name>
    <dbReference type="NCBI Taxonomy" id="1202772"/>
    <lineage>
        <taxon>Eukaryota</taxon>
        <taxon>Sar</taxon>
        <taxon>Stramenopiles</taxon>
        <taxon>Oomycota</taxon>
        <taxon>Saprolegniomycetes</taxon>
        <taxon>Saprolegniales</taxon>
        <taxon>Achlyaceae</taxon>
        <taxon>Achlya</taxon>
    </lineage>
</organism>
<dbReference type="Gene3D" id="2.60.40.150">
    <property type="entry name" value="C2 domain"/>
    <property type="match status" value="1"/>
</dbReference>
<evidence type="ECO:0000259" key="9">
    <source>
        <dbReference type="PROSITE" id="PS50011"/>
    </source>
</evidence>
<dbReference type="Pfam" id="PF07714">
    <property type="entry name" value="PK_Tyr_Ser-Thr"/>
    <property type="match status" value="1"/>
</dbReference>
<dbReference type="SMART" id="SM00239">
    <property type="entry name" value="C2"/>
    <property type="match status" value="1"/>
</dbReference>
<dbReference type="PROSITE" id="PS00107">
    <property type="entry name" value="PROTEIN_KINASE_ATP"/>
    <property type="match status" value="1"/>
</dbReference>
<dbReference type="SUPFAM" id="SSF48403">
    <property type="entry name" value="Ankyrin repeat"/>
    <property type="match status" value="1"/>
</dbReference>
<feature type="domain" description="PH" evidence="7">
    <location>
        <begin position="223"/>
        <end position="326"/>
    </location>
</feature>
<dbReference type="InterPro" id="IPR017441">
    <property type="entry name" value="Protein_kinase_ATP_BS"/>
</dbReference>
<dbReference type="SMART" id="SM00248">
    <property type="entry name" value="ANK"/>
    <property type="match status" value="2"/>
</dbReference>
<dbReference type="EMBL" id="JNBR01001469">
    <property type="protein sequence ID" value="OQR87089.1"/>
    <property type="molecule type" value="Genomic_DNA"/>
</dbReference>
<dbReference type="SUPFAM" id="SSF56112">
    <property type="entry name" value="Protein kinase-like (PK-like)"/>
    <property type="match status" value="1"/>
</dbReference>
<dbReference type="Gene3D" id="2.30.29.30">
    <property type="entry name" value="Pleckstrin-homology domain (PH domain)/Phosphotyrosine-binding domain (PTB)"/>
    <property type="match status" value="1"/>
</dbReference>
<dbReference type="SUPFAM" id="SSF49562">
    <property type="entry name" value="C2 domain (Calcium/lipid-binding domain, CaLB)"/>
    <property type="match status" value="1"/>
</dbReference>
<sequence>MAETAPRLLPLELPSGSKLGIAITPPKHGVTVRGLVIDKVQNELFIGQISHGDLLLEIGGIPLDGMKFAYAVDLLKTMPRPLQLTFEIVPMSLKRMATTTEVDSLDVNVPSYNVVFDNAKMGLNLDDGMRFGIDGAIVKGVRDFAEDAGISVGDILYKVNGTEVLFMSLKQANLDEVQRISLNMSVAEKNDRVARAKPTKDPPEQLIAPEKSITEIIQENRSTVIKEGPMYKQGQMVKNWKKRHFVLAVSKLEYFKDSKDKISQGVVYFENCRCTVRSLPSTAAKLTGAPGDYVLELMAGDRQFIMSCTSEDERMEWLEALKVAIDASKALSGTSSEVDALRRTSFLLSSRRLGQGMSSISEDAPMPRSTTRHMSISTGLNASMQTTPEKSLDTLVGIGATVDIEVLSIQNLTKAFFHVMNPFCEVTFGSETFKTPTVKDSLNPRWTQDNKVTFSVSSVDTLIEVRVFDERMIRAPELLSTFTIPLQSLPRKTRLEQTYSLILADRTAYASITLGLRYNNGDLDQEVTPTSQCKTAVTKFTATDLRHFFEAVASGDEARANEWLAQGINPNVANDAGETPLHVAVRCDHRKLLELLLQATGVDATVCNKHGDTPLIAAIKQGHRRFAARIYTHLDSKQPMSKVEDTDVIVERTILGHGTFGVVFKGIFDNQPVAVKTFLGAFASNTFTYEMEAMELCKSPYLLRLLAVTGQNTSSPQLVLEYMDGGDLRGYLDKKRDDLPVAVEYSALEVAWVIANALADLHLNNLLHRDLKSHNVLLSSTHYIKVADLGTVRACATVMTQGKGTPFWTAPEVLADEGNYDYAADVYSFGVILTELSTLQLPYAGLQLSQSIILERVRKGTLRPDVGVSSPTWLRDLATDCMKYDPNERPNVQAILQRLTDRRRLEASFVSTSIECLKCKASHPIVAAACPECGEPTLPPTTKLTNLLERVAVAKKRGIAVNASLTCAVCDMANSVSATACAECESELPDDVEKLQRLVKSVNWAMKVAVAA</sequence>
<dbReference type="Pfam" id="PF00169">
    <property type="entry name" value="PH"/>
    <property type="match status" value="1"/>
</dbReference>
<dbReference type="PROSITE" id="PS50297">
    <property type="entry name" value="ANK_REP_REGION"/>
    <property type="match status" value="1"/>
</dbReference>
<dbReference type="PROSITE" id="PS50003">
    <property type="entry name" value="PH_DOMAIN"/>
    <property type="match status" value="1"/>
</dbReference>
<gene>
    <name evidence="11" type="ORF">ACHHYP_09562</name>
</gene>
<keyword evidence="2" id="KW-0808">Transferase</keyword>
<feature type="domain" description="PDZ" evidence="10">
    <location>
        <begin position="8"/>
        <end position="90"/>
    </location>
</feature>
<dbReference type="PRINTS" id="PR00109">
    <property type="entry name" value="TYRKINASE"/>
</dbReference>
<evidence type="ECO:0000256" key="5">
    <source>
        <dbReference type="PROSITE-ProRule" id="PRU00023"/>
    </source>
</evidence>
<reference evidence="11 12" key="1">
    <citation type="journal article" date="2014" name="Genome Biol. Evol.">
        <title>The secreted proteins of Achlya hypogyna and Thraustotheca clavata identify the ancestral oomycete secretome and reveal gene acquisitions by horizontal gene transfer.</title>
        <authorList>
            <person name="Misner I."/>
            <person name="Blouin N."/>
            <person name="Leonard G."/>
            <person name="Richards T.A."/>
            <person name="Lane C.E."/>
        </authorList>
    </citation>
    <scope>NUCLEOTIDE SEQUENCE [LARGE SCALE GENOMIC DNA]</scope>
    <source>
        <strain evidence="11 12">ATCC 48635</strain>
    </source>
</reference>
<dbReference type="Pfam" id="PF00168">
    <property type="entry name" value="C2"/>
    <property type="match status" value="1"/>
</dbReference>
<keyword evidence="2" id="KW-0418">Kinase</keyword>
<keyword evidence="4 6" id="KW-0067">ATP-binding</keyword>
<dbReference type="InterPro" id="IPR036034">
    <property type="entry name" value="PDZ_sf"/>
</dbReference>
<dbReference type="OrthoDB" id="676979at2759"/>
<dbReference type="InterPro" id="IPR036770">
    <property type="entry name" value="Ankyrin_rpt-contain_sf"/>
</dbReference>
<dbReference type="InterPro" id="IPR000719">
    <property type="entry name" value="Prot_kinase_dom"/>
</dbReference>
<dbReference type="InterPro" id="IPR000008">
    <property type="entry name" value="C2_dom"/>
</dbReference>
<comment type="similarity">
    <text evidence="1">Belongs to the protein kinase superfamily. TKL Ser/Thr protein kinase family.</text>
</comment>
<name>A0A1V9YMZ4_ACHHY</name>
<dbReference type="PROSITE" id="PS50011">
    <property type="entry name" value="PROTEIN_KINASE_DOM"/>
    <property type="match status" value="1"/>
</dbReference>
<proteinExistence type="inferred from homology"/>
<evidence type="ECO:0000313" key="12">
    <source>
        <dbReference type="Proteomes" id="UP000243579"/>
    </source>
</evidence>
<dbReference type="Gene3D" id="1.25.40.20">
    <property type="entry name" value="Ankyrin repeat-containing domain"/>
    <property type="match status" value="1"/>
</dbReference>
<dbReference type="Proteomes" id="UP000243579">
    <property type="component" value="Unassembled WGS sequence"/>
</dbReference>
<accession>A0A1V9YMZ4</accession>
<dbReference type="GO" id="GO:0005524">
    <property type="term" value="F:ATP binding"/>
    <property type="evidence" value="ECO:0007669"/>
    <property type="project" value="UniProtKB-UniRule"/>
</dbReference>